<comment type="caution">
    <text evidence="2">The sequence shown here is derived from an EMBL/GenBank/DDBJ whole genome shotgun (WGS) entry which is preliminary data.</text>
</comment>
<proteinExistence type="predicted"/>
<gene>
    <name evidence="2" type="ORF">CEPIT_LOCUS40973</name>
</gene>
<organism evidence="2 3">
    <name type="scientific">Cuscuta epithymum</name>
    <dbReference type="NCBI Taxonomy" id="186058"/>
    <lineage>
        <taxon>Eukaryota</taxon>
        <taxon>Viridiplantae</taxon>
        <taxon>Streptophyta</taxon>
        <taxon>Embryophyta</taxon>
        <taxon>Tracheophyta</taxon>
        <taxon>Spermatophyta</taxon>
        <taxon>Magnoliopsida</taxon>
        <taxon>eudicotyledons</taxon>
        <taxon>Gunneridae</taxon>
        <taxon>Pentapetalae</taxon>
        <taxon>asterids</taxon>
        <taxon>lamiids</taxon>
        <taxon>Solanales</taxon>
        <taxon>Convolvulaceae</taxon>
        <taxon>Cuscuteae</taxon>
        <taxon>Cuscuta</taxon>
        <taxon>Cuscuta subgen. Cuscuta</taxon>
    </lineage>
</organism>
<feature type="compositionally biased region" description="Basic and acidic residues" evidence="1">
    <location>
        <begin position="1"/>
        <end position="46"/>
    </location>
</feature>
<protein>
    <submittedName>
        <fullName evidence="2">Uncharacterized protein</fullName>
    </submittedName>
</protein>
<name>A0AAV0G9D1_9ASTE</name>
<reference evidence="2" key="1">
    <citation type="submission" date="2022-07" db="EMBL/GenBank/DDBJ databases">
        <authorList>
            <person name="Macas J."/>
            <person name="Novak P."/>
            <person name="Neumann P."/>
        </authorList>
    </citation>
    <scope>NUCLEOTIDE SEQUENCE</scope>
</reference>
<evidence type="ECO:0000256" key="1">
    <source>
        <dbReference type="SAM" id="MobiDB-lite"/>
    </source>
</evidence>
<evidence type="ECO:0000313" key="2">
    <source>
        <dbReference type="EMBL" id="CAH9143824.1"/>
    </source>
</evidence>
<accession>A0AAV0G9D1</accession>
<evidence type="ECO:0000313" key="3">
    <source>
        <dbReference type="Proteomes" id="UP001152523"/>
    </source>
</evidence>
<dbReference type="Proteomes" id="UP001152523">
    <property type="component" value="Unassembled WGS sequence"/>
</dbReference>
<dbReference type="EMBL" id="CAMAPF010001057">
    <property type="protein sequence ID" value="CAH9143824.1"/>
    <property type="molecule type" value="Genomic_DNA"/>
</dbReference>
<feature type="region of interest" description="Disordered" evidence="1">
    <location>
        <begin position="1"/>
        <end position="61"/>
    </location>
</feature>
<keyword evidence="3" id="KW-1185">Reference proteome</keyword>
<dbReference type="AlphaFoldDB" id="A0AAV0G9D1"/>
<sequence length="142" mass="16343">MDSQHLDNEGGTHMESGTDGHGEKRKEPDEKDFAPPDDLIKRRDNKIVVTSDKDEDDDDDQYDEFYVFETAGGDDDKGLEAAVVARNHKGSEAEKRIYTLKKEQELYDSVSEDDPNYHSKRRIRATLTRNGEVLWSMMRFIS</sequence>